<feature type="coiled-coil region" evidence="1">
    <location>
        <begin position="44"/>
        <end position="141"/>
    </location>
</feature>
<feature type="coiled-coil region" evidence="1">
    <location>
        <begin position="279"/>
        <end position="373"/>
    </location>
</feature>
<protein>
    <recommendedName>
        <fullName evidence="3">M23ase beta-sheet core domain-containing protein</fullName>
    </recommendedName>
</protein>
<feature type="chain" id="PRO_5037070088" description="M23ase beta-sheet core domain-containing protein" evidence="2">
    <location>
        <begin position="30"/>
        <end position="501"/>
    </location>
</feature>
<sequence length="501" mass="54654">MTPRPGRARQAAWLLTLTLLTVAATPPGAAQSDPSRDPRFTATLPTTSERLQQLQEQLAAQQQLSAQQKAQLEGLRARVTALGGQQKTVLGRIDALNANIARLETARRALDLQIQGVQESIRDLNLQITGTQARVTRLQQDVRELLVSLYRERSGRYLQLLSQAQTLSDLLIQAKYANISGQNNVRVVQALKTETARLQTQKDAQTAQKKQLDTLQARQIAQLQQLQAQRQEATTLVAQLKKDQAGQQALAVQTQAQQALTASSIQNVIGGILQERANIEAERQRRIRAEQARREAELARIRAQQEAARREQERLAQLRLAQERQARAQQAQAQAQAQARQVRAAQAARQAQLAREQQALQQQQQTVQAQQDQSQQQLAPLPAAVGEIGFPLPGGRVTAAFNTSGPWTILSAQSGAQAVSVAEGNVITAANYANLGWVVIVDHGSLSSSYFGLAQPLVRVGDRVGRGQPVGVIGGSPQFGPDSMALVLTQISTRQSVRPPF</sequence>
<evidence type="ECO:0000313" key="4">
    <source>
        <dbReference type="EMBL" id="GGJ86167.1"/>
    </source>
</evidence>
<accession>A0A917PP58</accession>
<dbReference type="RefSeq" id="WP_229671093.1">
    <property type="nucleotide sequence ID" value="NZ_BMOE01000015.1"/>
</dbReference>
<keyword evidence="5" id="KW-1185">Reference proteome</keyword>
<gene>
    <name evidence="4" type="ORF">GCM10008939_32550</name>
</gene>
<reference evidence="4" key="2">
    <citation type="submission" date="2020-09" db="EMBL/GenBank/DDBJ databases">
        <authorList>
            <person name="Sun Q."/>
            <person name="Ohkuma M."/>
        </authorList>
    </citation>
    <scope>NUCLEOTIDE SEQUENCE</scope>
    <source>
        <strain evidence="4">JCM 14371</strain>
    </source>
</reference>
<keyword evidence="2" id="KW-0732">Signal</keyword>
<dbReference type="Gene3D" id="2.70.70.10">
    <property type="entry name" value="Glucose Permease (Domain IIA)"/>
    <property type="match status" value="1"/>
</dbReference>
<dbReference type="SUPFAM" id="SSF51261">
    <property type="entry name" value="Duplicated hybrid motif"/>
    <property type="match status" value="1"/>
</dbReference>
<organism evidence="4 5">
    <name type="scientific">Deinococcus aquiradiocola</name>
    <dbReference type="NCBI Taxonomy" id="393059"/>
    <lineage>
        <taxon>Bacteria</taxon>
        <taxon>Thermotogati</taxon>
        <taxon>Deinococcota</taxon>
        <taxon>Deinococci</taxon>
        <taxon>Deinococcales</taxon>
        <taxon>Deinococcaceae</taxon>
        <taxon>Deinococcus</taxon>
    </lineage>
</organism>
<feature type="coiled-coil region" evidence="1">
    <location>
        <begin position="188"/>
        <end position="243"/>
    </location>
</feature>
<dbReference type="Gene3D" id="1.20.5.340">
    <property type="match status" value="1"/>
</dbReference>
<dbReference type="Pfam" id="PF01551">
    <property type="entry name" value="Peptidase_M23"/>
    <property type="match status" value="1"/>
</dbReference>
<dbReference type="AlphaFoldDB" id="A0A917PP58"/>
<comment type="caution">
    <text evidence="4">The sequence shown here is derived from an EMBL/GenBank/DDBJ whole genome shotgun (WGS) entry which is preliminary data.</text>
</comment>
<feature type="domain" description="M23ase beta-sheet core" evidence="3">
    <location>
        <begin position="410"/>
        <end position="476"/>
    </location>
</feature>
<reference evidence="4" key="1">
    <citation type="journal article" date="2014" name="Int. J. Syst. Evol. Microbiol.">
        <title>Complete genome sequence of Corynebacterium casei LMG S-19264T (=DSM 44701T), isolated from a smear-ripened cheese.</title>
        <authorList>
            <consortium name="US DOE Joint Genome Institute (JGI-PGF)"/>
            <person name="Walter F."/>
            <person name="Albersmeier A."/>
            <person name="Kalinowski J."/>
            <person name="Ruckert C."/>
        </authorList>
    </citation>
    <scope>NUCLEOTIDE SEQUENCE</scope>
    <source>
        <strain evidence="4">JCM 14371</strain>
    </source>
</reference>
<name>A0A917PP58_9DEIO</name>
<keyword evidence="1" id="KW-0175">Coiled coil</keyword>
<dbReference type="Proteomes" id="UP000635726">
    <property type="component" value="Unassembled WGS sequence"/>
</dbReference>
<evidence type="ECO:0000256" key="1">
    <source>
        <dbReference type="SAM" id="Coils"/>
    </source>
</evidence>
<evidence type="ECO:0000259" key="3">
    <source>
        <dbReference type="Pfam" id="PF01551"/>
    </source>
</evidence>
<feature type="signal peptide" evidence="2">
    <location>
        <begin position="1"/>
        <end position="29"/>
    </location>
</feature>
<dbReference type="InterPro" id="IPR016047">
    <property type="entry name" value="M23ase_b-sheet_dom"/>
</dbReference>
<dbReference type="EMBL" id="BMOE01000015">
    <property type="protein sequence ID" value="GGJ86167.1"/>
    <property type="molecule type" value="Genomic_DNA"/>
</dbReference>
<evidence type="ECO:0000256" key="2">
    <source>
        <dbReference type="SAM" id="SignalP"/>
    </source>
</evidence>
<evidence type="ECO:0000313" key="5">
    <source>
        <dbReference type="Proteomes" id="UP000635726"/>
    </source>
</evidence>
<proteinExistence type="predicted"/>
<dbReference type="CDD" id="cd12797">
    <property type="entry name" value="M23_peptidase"/>
    <property type="match status" value="1"/>
</dbReference>
<dbReference type="InterPro" id="IPR011055">
    <property type="entry name" value="Dup_hybrid_motif"/>
</dbReference>